<accession>A0A7W3IQ68</accession>
<organism evidence="2 3">
    <name type="scientific">Microlunatus kandeliicorticis</name>
    <dbReference type="NCBI Taxonomy" id="1759536"/>
    <lineage>
        <taxon>Bacteria</taxon>
        <taxon>Bacillati</taxon>
        <taxon>Actinomycetota</taxon>
        <taxon>Actinomycetes</taxon>
        <taxon>Propionibacteriales</taxon>
        <taxon>Propionibacteriaceae</taxon>
        <taxon>Microlunatus</taxon>
    </lineage>
</organism>
<keyword evidence="1" id="KW-1133">Transmembrane helix</keyword>
<comment type="caution">
    <text evidence="2">The sequence shown here is derived from an EMBL/GenBank/DDBJ whole genome shotgun (WGS) entry which is preliminary data.</text>
</comment>
<sequence length="59" mass="6213">MRRLDVTALVFGLLLSAVALVALWQSVVGRVDWAALKIAAPLSLVVVGVVGLALSRNRS</sequence>
<dbReference type="Proteomes" id="UP000523079">
    <property type="component" value="Unassembled WGS sequence"/>
</dbReference>
<evidence type="ECO:0000313" key="3">
    <source>
        <dbReference type="Proteomes" id="UP000523079"/>
    </source>
</evidence>
<feature type="transmembrane region" description="Helical" evidence="1">
    <location>
        <begin position="33"/>
        <end position="54"/>
    </location>
</feature>
<reference evidence="2 3" key="1">
    <citation type="submission" date="2020-07" db="EMBL/GenBank/DDBJ databases">
        <title>Sequencing the genomes of 1000 actinobacteria strains.</title>
        <authorList>
            <person name="Klenk H.-P."/>
        </authorList>
    </citation>
    <scope>NUCLEOTIDE SEQUENCE [LARGE SCALE GENOMIC DNA]</scope>
    <source>
        <strain evidence="2 3">DSM 100723</strain>
    </source>
</reference>
<evidence type="ECO:0000313" key="2">
    <source>
        <dbReference type="EMBL" id="MBA8793218.1"/>
    </source>
</evidence>
<keyword evidence="1" id="KW-0472">Membrane</keyword>
<gene>
    <name evidence="2" type="ORF">FHX74_000812</name>
</gene>
<keyword evidence="1" id="KW-0812">Transmembrane</keyword>
<dbReference type="AlphaFoldDB" id="A0A7W3IQ68"/>
<protein>
    <submittedName>
        <fullName evidence="2">Uncharacterized protein</fullName>
    </submittedName>
</protein>
<feature type="transmembrane region" description="Helical" evidence="1">
    <location>
        <begin position="7"/>
        <end position="27"/>
    </location>
</feature>
<keyword evidence="3" id="KW-1185">Reference proteome</keyword>
<dbReference type="EMBL" id="JACGWT010000001">
    <property type="protein sequence ID" value="MBA8793218.1"/>
    <property type="molecule type" value="Genomic_DNA"/>
</dbReference>
<proteinExistence type="predicted"/>
<dbReference type="RefSeq" id="WP_182558752.1">
    <property type="nucleotide sequence ID" value="NZ_JACGWT010000001.1"/>
</dbReference>
<name>A0A7W3IQ68_9ACTN</name>
<evidence type="ECO:0000256" key="1">
    <source>
        <dbReference type="SAM" id="Phobius"/>
    </source>
</evidence>